<dbReference type="AlphaFoldDB" id="A0A9Q0YKT0"/>
<dbReference type="CDD" id="cd00030">
    <property type="entry name" value="C2"/>
    <property type="match status" value="1"/>
</dbReference>
<dbReference type="EMBL" id="JAIZAY010000018">
    <property type="protein sequence ID" value="KAJ8024385.1"/>
    <property type="molecule type" value="Genomic_DNA"/>
</dbReference>
<organism evidence="2 3">
    <name type="scientific">Holothuria leucospilota</name>
    <name type="common">Black long sea cucumber</name>
    <name type="synonym">Mertensiothuria leucospilota</name>
    <dbReference type="NCBI Taxonomy" id="206669"/>
    <lineage>
        <taxon>Eukaryota</taxon>
        <taxon>Metazoa</taxon>
        <taxon>Echinodermata</taxon>
        <taxon>Eleutherozoa</taxon>
        <taxon>Echinozoa</taxon>
        <taxon>Holothuroidea</taxon>
        <taxon>Aspidochirotacea</taxon>
        <taxon>Aspidochirotida</taxon>
        <taxon>Holothuriidae</taxon>
        <taxon>Holothuria</taxon>
    </lineage>
</organism>
<accession>A0A9Q0YKT0</accession>
<evidence type="ECO:0000259" key="1">
    <source>
        <dbReference type="Pfam" id="PF00168"/>
    </source>
</evidence>
<dbReference type="Proteomes" id="UP001152320">
    <property type="component" value="Chromosome 18"/>
</dbReference>
<dbReference type="InterPro" id="IPR000008">
    <property type="entry name" value="C2_dom"/>
</dbReference>
<dbReference type="Gene3D" id="2.60.40.150">
    <property type="entry name" value="C2 domain"/>
    <property type="match status" value="2"/>
</dbReference>
<dbReference type="Pfam" id="PF00168">
    <property type="entry name" value="C2"/>
    <property type="match status" value="1"/>
</dbReference>
<evidence type="ECO:0000313" key="3">
    <source>
        <dbReference type="Proteomes" id="UP001152320"/>
    </source>
</evidence>
<keyword evidence="3" id="KW-1185">Reference proteome</keyword>
<reference evidence="2" key="1">
    <citation type="submission" date="2021-10" db="EMBL/GenBank/DDBJ databases">
        <title>Tropical sea cucumber genome reveals ecological adaptation and Cuvierian tubules defense mechanism.</title>
        <authorList>
            <person name="Chen T."/>
        </authorList>
    </citation>
    <scope>NUCLEOTIDE SEQUENCE</scope>
    <source>
        <strain evidence="2">Nanhai2018</strain>
        <tissue evidence="2">Muscle</tissue>
    </source>
</reference>
<dbReference type="SUPFAM" id="SSF49562">
    <property type="entry name" value="C2 domain (Calcium/lipid-binding domain, CaLB)"/>
    <property type="match status" value="2"/>
</dbReference>
<protein>
    <recommendedName>
        <fullName evidence="1">C2 domain-containing protein</fullName>
    </recommendedName>
</protein>
<proteinExistence type="predicted"/>
<name>A0A9Q0YKT0_HOLLE</name>
<comment type="caution">
    <text evidence="2">The sequence shown here is derived from an EMBL/GenBank/DDBJ whole genome shotgun (WGS) entry which is preliminary data.</text>
</comment>
<dbReference type="InterPro" id="IPR035892">
    <property type="entry name" value="C2_domain_sf"/>
</dbReference>
<sequence length="225" mass="25873">MREYMVRARLQLSEDFEQRTSLQKSPCWNEEITFKGKDTQNGTLILQVVGERTDERQVLGETRLHLSDVRQREYGRYLPLQEPKVDAISFSTNFTSQSEQSGTLVFTILGLENLRKTNSVEKIGVYVQIKQMCDGQIVKKEKTPRSQLSQNVIFKRLPLSFNINTGQRKATTFVLSIKTQQNSYSIEKPVIGTAVIGPLSEGKWYKDLLRVKNKEVQHSLNLKMT</sequence>
<dbReference type="OrthoDB" id="10196259at2759"/>
<gene>
    <name evidence="2" type="ORF">HOLleu_34285</name>
</gene>
<feature type="domain" description="C2" evidence="1">
    <location>
        <begin position="12"/>
        <end position="73"/>
    </location>
</feature>
<evidence type="ECO:0000313" key="2">
    <source>
        <dbReference type="EMBL" id="KAJ8024385.1"/>
    </source>
</evidence>